<keyword evidence="2" id="KW-0812">Transmembrane</keyword>
<dbReference type="EMBL" id="RQGN01000044">
    <property type="protein sequence ID" value="TGM03670.1"/>
    <property type="molecule type" value="Genomic_DNA"/>
</dbReference>
<dbReference type="OrthoDB" id="9803111at2"/>
<dbReference type="RefSeq" id="WP_135670595.1">
    <property type="nucleotide sequence ID" value="NZ_RQGN01000044.1"/>
</dbReference>
<dbReference type="AlphaFoldDB" id="A0A5F2BHN0"/>
<proteinExistence type="inferred from homology"/>
<evidence type="ECO:0000313" key="4">
    <source>
        <dbReference type="EMBL" id="TGM03670.1"/>
    </source>
</evidence>
<evidence type="ECO:0000256" key="1">
    <source>
        <dbReference type="ARBA" id="ARBA00007430"/>
    </source>
</evidence>
<dbReference type="InterPro" id="IPR036291">
    <property type="entry name" value="NAD(P)-bd_dom_sf"/>
</dbReference>
<evidence type="ECO:0000256" key="2">
    <source>
        <dbReference type="SAM" id="Phobius"/>
    </source>
</evidence>
<accession>A0A5F2BHN0</accession>
<protein>
    <submittedName>
        <fullName evidence="4">Polysaccharide biosynthesis protein</fullName>
    </submittedName>
</protein>
<dbReference type="Pfam" id="PF02719">
    <property type="entry name" value="Polysacc_synt_2"/>
    <property type="match status" value="1"/>
</dbReference>
<comment type="caution">
    <text evidence="4">The sequence shown here is derived from an EMBL/GenBank/DDBJ whole genome shotgun (WGS) entry which is preliminary data.</text>
</comment>
<dbReference type="Pfam" id="PF13727">
    <property type="entry name" value="CoA_binding_3"/>
    <property type="match status" value="1"/>
</dbReference>
<organism evidence="4 5">
    <name type="scientific">Leptospira barantonii</name>
    <dbReference type="NCBI Taxonomy" id="2023184"/>
    <lineage>
        <taxon>Bacteria</taxon>
        <taxon>Pseudomonadati</taxon>
        <taxon>Spirochaetota</taxon>
        <taxon>Spirochaetia</taxon>
        <taxon>Leptospirales</taxon>
        <taxon>Leptospiraceae</taxon>
        <taxon>Leptospira</taxon>
    </lineage>
</organism>
<keyword evidence="2" id="KW-0472">Membrane</keyword>
<dbReference type="CDD" id="cd05237">
    <property type="entry name" value="UDP_invert_4-6DH_SDR_e"/>
    <property type="match status" value="1"/>
</dbReference>
<gene>
    <name evidence="4" type="ORF">EHQ76_08465</name>
</gene>
<dbReference type="PANTHER" id="PTHR43318:SF1">
    <property type="entry name" value="POLYSACCHARIDE BIOSYNTHESIS PROTEIN EPSC-RELATED"/>
    <property type="match status" value="1"/>
</dbReference>
<feature type="domain" description="Polysaccharide biosynthesis protein CapD-like" evidence="3">
    <location>
        <begin position="285"/>
        <end position="569"/>
    </location>
</feature>
<dbReference type="SUPFAM" id="SSF51735">
    <property type="entry name" value="NAD(P)-binding Rossmann-fold domains"/>
    <property type="match status" value="2"/>
</dbReference>
<name>A0A5F2BHN0_9LEPT</name>
<keyword evidence="2" id="KW-1133">Transmembrane helix</keyword>
<dbReference type="PANTHER" id="PTHR43318">
    <property type="entry name" value="UDP-N-ACETYLGLUCOSAMINE 4,6-DEHYDRATASE"/>
    <property type="match status" value="1"/>
</dbReference>
<evidence type="ECO:0000259" key="3">
    <source>
        <dbReference type="Pfam" id="PF02719"/>
    </source>
</evidence>
<feature type="transmembrane region" description="Helical" evidence="2">
    <location>
        <begin position="76"/>
        <end position="97"/>
    </location>
</feature>
<comment type="similarity">
    <text evidence="1">Belongs to the polysaccharide synthase family.</text>
</comment>
<dbReference type="InterPro" id="IPR003869">
    <property type="entry name" value="Polysac_CapD-like"/>
</dbReference>
<reference evidence="4 5" key="1">
    <citation type="journal article" date="2019" name="PLoS Negl. Trop. Dis.">
        <title>Revisiting the worldwide diversity of Leptospira species in the environment.</title>
        <authorList>
            <person name="Vincent A.T."/>
            <person name="Schiettekatte O."/>
            <person name="Bourhy P."/>
            <person name="Veyrier F.J."/>
            <person name="Picardeau M."/>
        </authorList>
    </citation>
    <scope>NUCLEOTIDE SEQUENCE [LARGE SCALE GENOMIC DNA]</scope>
    <source>
        <strain evidence="4 5">201702444</strain>
    </source>
</reference>
<dbReference type="InterPro" id="IPR051203">
    <property type="entry name" value="Polysaccharide_Synthase-Rel"/>
</dbReference>
<feature type="transmembrane region" description="Helical" evidence="2">
    <location>
        <begin position="43"/>
        <end position="64"/>
    </location>
</feature>
<dbReference type="Gene3D" id="3.40.50.720">
    <property type="entry name" value="NAD(P)-binding Rossmann-like Domain"/>
    <property type="match status" value="2"/>
</dbReference>
<feature type="transmembrane region" description="Helical" evidence="2">
    <location>
        <begin position="12"/>
        <end position="31"/>
    </location>
</feature>
<dbReference type="Proteomes" id="UP000298429">
    <property type="component" value="Unassembled WGS sequence"/>
</dbReference>
<evidence type="ECO:0000313" key="5">
    <source>
        <dbReference type="Proteomes" id="UP000298429"/>
    </source>
</evidence>
<sequence>MLGQWNRRMWIFPLDLLFMGISFFLAHWIRFESFVFLASPERFFTSLIIVITVRAGVFILSDIYRSIWAYASIHDLVEIIKVTLLSSLISTTALLFYNRFEQLSRMVPVLDTLLLLSFLCIRSFSWRVFRDQYILKKSREEGLPTLILGAGKVGATLLSEIRRHNELKLNPVGFLDDNVQKIGAHIQGVPILAKIEQAEQMINQFGVKQVIIAITNPDGKLISRLIRSFENTDVKFKILPSLGSLFFDSPKLNQLREVQVEDLLGRPVVDLEIESIRSYLKGKSILVTGAGGSIGSELCRQVAVFEPSRILLLDSAETPLYEIEYELKKKLQGQNVELVPIVADIKNLSRVSSIFERHSPQVVFHSAAYKHVPMMEVNPTEAVMNNVLGTKNIADISRLSGVERFVLISTDKAVNPVNIMGASKRAAELYLQHISRETRTKFITVRFGNVLGSNGSVIPRFREQIANGGPVTVTHPDVIRYFMTIPEATQLVLQAGSMGERGEIFILEMGEPVKILNLAEEMIRLCGLRPHVDIPIQFTGLRPGEKLFEELLLDLEGIKKTHHPKIKIAAPLENQEPTTFVARFNELLNAGRTNKDKDIFLAFKALVPEYKIHGDYLNEANAGITDQQNLKNG</sequence>